<dbReference type="PROSITE" id="PS50850">
    <property type="entry name" value="MFS"/>
    <property type="match status" value="1"/>
</dbReference>
<evidence type="ECO:0000256" key="2">
    <source>
        <dbReference type="ARBA" id="ARBA00022448"/>
    </source>
</evidence>
<evidence type="ECO:0000256" key="5">
    <source>
        <dbReference type="ARBA" id="ARBA00023136"/>
    </source>
</evidence>
<proteinExistence type="predicted"/>
<feature type="domain" description="Major facilitator superfamily (MFS) profile" evidence="7">
    <location>
        <begin position="42"/>
        <end position="455"/>
    </location>
</feature>
<keyword evidence="9" id="KW-1185">Reference proteome</keyword>
<dbReference type="InterPro" id="IPR020846">
    <property type="entry name" value="MFS_dom"/>
</dbReference>
<comment type="caution">
    <text evidence="8">The sequence shown here is derived from an EMBL/GenBank/DDBJ whole genome shotgun (WGS) entry which is preliminary data.</text>
</comment>
<keyword evidence="2" id="KW-0813">Transport</keyword>
<evidence type="ECO:0000313" key="8">
    <source>
        <dbReference type="EMBL" id="CAK7227581.1"/>
    </source>
</evidence>
<name>A0ABP0C7Q8_9PEZI</name>
<feature type="transmembrane region" description="Helical" evidence="6">
    <location>
        <begin position="395"/>
        <end position="415"/>
    </location>
</feature>
<evidence type="ECO:0000256" key="4">
    <source>
        <dbReference type="ARBA" id="ARBA00022989"/>
    </source>
</evidence>
<evidence type="ECO:0000256" key="6">
    <source>
        <dbReference type="SAM" id="Phobius"/>
    </source>
</evidence>
<dbReference type="Proteomes" id="UP001642406">
    <property type="component" value="Unassembled WGS sequence"/>
</dbReference>
<feature type="transmembrane region" description="Helical" evidence="6">
    <location>
        <begin position="109"/>
        <end position="126"/>
    </location>
</feature>
<dbReference type="InterPro" id="IPR036259">
    <property type="entry name" value="MFS_trans_sf"/>
</dbReference>
<dbReference type="PANTHER" id="PTHR43791:SF103">
    <property type="entry name" value="MAJOR FACILITATOR SUPERFAMILY (MFS) PROFILE DOMAIN-CONTAINING PROTEIN-RELATED"/>
    <property type="match status" value="1"/>
</dbReference>
<keyword evidence="4 6" id="KW-1133">Transmembrane helix</keyword>
<organism evidence="8 9">
    <name type="scientific">Sporothrix bragantina</name>
    <dbReference type="NCBI Taxonomy" id="671064"/>
    <lineage>
        <taxon>Eukaryota</taxon>
        <taxon>Fungi</taxon>
        <taxon>Dikarya</taxon>
        <taxon>Ascomycota</taxon>
        <taxon>Pezizomycotina</taxon>
        <taxon>Sordariomycetes</taxon>
        <taxon>Sordariomycetidae</taxon>
        <taxon>Ophiostomatales</taxon>
        <taxon>Ophiostomataceae</taxon>
        <taxon>Sporothrix</taxon>
    </lineage>
</organism>
<evidence type="ECO:0000256" key="1">
    <source>
        <dbReference type="ARBA" id="ARBA00004141"/>
    </source>
</evidence>
<gene>
    <name evidence="8" type="ORF">SBRCBS47491_006619</name>
</gene>
<keyword evidence="3 6" id="KW-0812">Transmembrane</keyword>
<dbReference type="InterPro" id="IPR011701">
    <property type="entry name" value="MFS"/>
</dbReference>
<dbReference type="SUPFAM" id="SSF103473">
    <property type="entry name" value="MFS general substrate transporter"/>
    <property type="match status" value="1"/>
</dbReference>
<protein>
    <recommendedName>
        <fullName evidence="7">Major facilitator superfamily (MFS) profile domain-containing protein</fullName>
    </recommendedName>
</protein>
<evidence type="ECO:0000313" key="9">
    <source>
        <dbReference type="Proteomes" id="UP001642406"/>
    </source>
</evidence>
<evidence type="ECO:0000256" key="3">
    <source>
        <dbReference type="ARBA" id="ARBA00022692"/>
    </source>
</evidence>
<feature type="transmembrane region" description="Helical" evidence="6">
    <location>
        <begin position="170"/>
        <end position="189"/>
    </location>
</feature>
<keyword evidence="5 6" id="KW-0472">Membrane</keyword>
<feature type="transmembrane region" description="Helical" evidence="6">
    <location>
        <begin position="201"/>
        <end position="221"/>
    </location>
</feature>
<dbReference type="Pfam" id="PF07690">
    <property type="entry name" value="MFS_1"/>
    <property type="match status" value="1"/>
</dbReference>
<dbReference type="PANTHER" id="PTHR43791">
    <property type="entry name" value="PERMEASE-RELATED"/>
    <property type="match status" value="1"/>
</dbReference>
<dbReference type="EMBL" id="CAWUHC010000066">
    <property type="protein sequence ID" value="CAK7227581.1"/>
    <property type="molecule type" value="Genomic_DNA"/>
</dbReference>
<accession>A0ABP0C7Q8</accession>
<reference evidence="8 9" key="1">
    <citation type="submission" date="2024-01" db="EMBL/GenBank/DDBJ databases">
        <authorList>
            <person name="Allen C."/>
            <person name="Tagirdzhanova G."/>
        </authorList>
    </citation>
    <scope>NUCLEOTIDE SEQUENCE [LARGE SCALE GENOMIC DNA]</scope>
</reference>
<feature type="transmembrane region" description="Helical" evidence="6">
    <location>
        <begin position="42"/>
        <end position="65"/>
    </location>
</feature>
<feature type="transmembrane region" description="Helical" evidence="6">
    <location>
        <begin position="363"/>
        <end position="383"/>
    </location>
</feature>
<feature type="transmembrane region" description="Helical" evidence="6">
    <location>
        <begin position="427"/>
        <end position="450"/>
    </location>
</feature>
<dbReference type="Gene3D" id="1.20.1250.20">
    <property type="entry name" value="MFS general substrate transporter like domains"/>
    <property type="match status" value="1"/>
</dbReference>
<feature type="transmembrane region" description="Helical" evidence="6">
    <location>
        <begin position="270"/>
        <end position="299"/>
    </location>
</feature>
<feature type="transmembrane region" description="Helical" evidence="6">
    <location>
        <begin position="305"/>
        <end position="325"/>
    </location>
</feature>
<feature type="transmembrane region" description="Helical" evidence="6">
    <location>
        <begin position="85"/>
        <end position="102"/>
    </location>
</feature>
<evidence type="ECO:0000259" key="7">
    <source>
        <dbReference type="PROSITE" id="PS50850"/>
    </source>
</evidence>
<feature type="transmembrane region" description="Helical" evidence="6">
    <location>
        <begin position="337"/>
        <end position="357"/>
    </location>
</feature>
<comment type="subcellular location">
    <subcellularLocation>
        <location evidence="1">Membrane</location>
        <topology evidence="1">Multi-pass membrane protein</topology>
    </subcellularLocation>
</comment>
<feature type="transmembrane region" description="Helical" evidence="6">
    <location>
        <begin position="138"/>
        <end position="158"/>
    </location>
</feature>
<sequence length="485" mass="53157">MEKNMATEATEAPEPVKGEIIAIDAIDPALHKRVLRKLDMRLVPLLCICYMLQFLDKSSLSYAALLSIQKDLGLVGQQYSWASSIFYFGYLIMSYPTSYLIVKFPIGKYVSATVIIWSAIIMLHAACSNFGGIATVRFFLGVAEAAVAPSFSILIGTFYKREEQALRQCFWFVGNALAGVCGGLISYGVAHITSGFAPWKILFLLFGGCTIVWGCVMLFFLPSAPATSSFLTEEEREVAVARLQTSTSVSVVHEYKLGQVREALLDPQTWLLVVYTFAINIPNGGLVSFGSLIVSGFGFSLYRTLILQIPVACSQVFWILLGAAITTFLKRSRLATMVFMVAFSVIGTVMMFAIDPVHKEARLAGFCLTVAYVANLPLSLALVTSNVAGYTKKTVILAMVFVSYCIGNIAGPQFFKSSQAPGYRSGLIAGVCGFGVSLLCLVLLMVYYLWQNKQRDAEGTLAAGEEEILVDDQTDQQHRGFRYML</sequence>